<protein>
    <submittedName>
        <fullName evidence="1">Uncharacterized protein</fullName>
    </submittedName>
</protein>
<dbReference type="EMBL" id="JH930474">
    <property type="protein sequence ID" value="EKM53494.1"/>
    <property type="molecule type" value="Genomic_DNA"/>
</dbReference>
<dbReference type="KEGG" id="pco:PHACADRAFT_211186"/>
<sequence>MSVAKVVQGYFAQRVVLTSPKPFSKVLAALDAEVNKENPHVKQILNGSKSKEEIEQGVGALTDSGKRNSIYVAPELSSAAPLTNTRDSRLFAADFYSRWLSVYYGKKLPDLALYTFGNPLFATIFPRECER</sequence>
<name>K5W3J5_PHACS</name>
<keyword evidence="2" id="KW-1185">Reference proteome</keyword>
<dbReference type="AlphaFoldDB" id="K5W3J5"/>
<dbReference type="HOGENOM" id="CLU_1928359_0_0_1"/>
<evidence type="ECO:0000313" key="2">
    <source>
        <dbReference type="Proteomes" id="UP000008370"/>
    </source>
</evidence>
<dbReference type="InParanoid" id="K5W3J5"/>
<dbReference type="OrthoDB" id="5190258at2759"/>
<proteinExistence type="predicted"/>
<organism evidence="1 2">
    <name type="scientific">Phanerochaete carnosa (strain HHB-10118-sp)</name>
    <name type="common">White-rot fungus</name>
    <name type="synonym">Peniophora carnosa</name>
    <dbReference type="NCBI Taxonomy" id="650164"/>
    <lineage>
        <taxon>Eukaryota</taxon>
        <taxon>Fungi</taxon>
        <taxon>Dikarya</taxon>
        <taxon>Basidiomycota</taxon>
        <taxon>Agaricomycotina</taxon>
        <taxon>Agaricomycetes</taxon>
        <taxon>Polyporales</taxon>
        <taxon>Phanerochaetaceae</taxon>
        <taxon>Phanerochaete</taxon>
    </lineage>
</organism>
<dbReference type="Proteomes" id="UP000008370">
    <property type="component" value="Unassembled WGS sequence"/>
</dbReference>
<reference evidence="1 2" key="1">
    <citation type="journal article" date="2012" name="BMC Genomics">
        <title>Comparative genomics of the white-rot fungi, Phanerochaete carnosa and P. chrysosporium, to elucidate the genetic basis of the distinct wood types they colonize.</title>
        <authorList>
            <person name="Suzuki H."/>
            <person name="MacDonald J."/>
            <person name="Syed K."/>
            <person name="Salamov A."/>
            <person name="Hori C."/>
            <person name="Aerts A."/>
            <person name="Henrissat B."/>
            <person name="Wiebenga A."/>
            <person name="vanKuyk P.A."/>
            <person name="Barry K."/>
            <person name="Lindquist E."/>
            <person name="LaButti K."/>
            <person name="Lapidus A."/>
            <person name="Lucas S."/>
            <person name="Coutinho P."/>
            <person name="Gong Y."/>
            <person name="Samejima M."/>
            <person name="Mahadevan R."/>
            <person name="Abou-Zaid M."/>
            <person name="de Vries R.P."/>
            <person name="Igarashi K."/>
            <person name="Yadav J.S."/>
            <person name="Grigoriev I.V."/>
            <person name="Master E.R."/>
        </authorList>
    </citation>
    <scope>NUCLEOTIDE SEQUENCE [LARGE SCALE GENOMIC DNA]</scope>
    <source>
        <strain evidence="1 2">HHB-10118-sp</strain>
    </source>
</reference>
<evidence type="ECO:0000313" key="1">
    <source>
        <dbReference type="EMBL" id="EKM53494.1"/>
    </source>
</evidence>
<gene>
    <name evidence="1" type="ORF">PHACADRAFT_211186</name>
</gene>
<dbReference type="GeneID" id="18913066"/>
<accession>K5W3J5</accession>
<dbReference type="RefSeq" id="XP_007398184.1">
    <property type="nucleotide sequence ID" value="XM_007398122.1"/>
</dbReference>